<reference evidence="2" key="1">
    <citation type="journal article" date="2023" name="G3 (Bethesda)">
        <title>Genome assembly and association tests identify interacting loci associated with vigor, precocity, and sex in interspecific pistachio rootstocks.</title>
        <authorList>
            <person name="Palmer W."/>
            <person name="Jacygrad E."/>
            <person name="Sagayaradj S."/>
            <person name="Cavanaugh K."/>
            <person name="Han R."/>
            <person name="Bertier L."/>
            <person name="Beede B."/>
            <person name="Kafkas S."/>
            <person name="Golino D."/>
            <person name="Preece J."/>
            <person name="Michelmore R."/>
        </authorList>
    </citation>
    <scope>NUCLEOTIDE SEQUENCE [LARGE SCALE GENOMIC DNA]</scope>
</reference>
<sequence>MELVASEFSSPKRGTVIGVVVDSVALLVLLGLVVFLYLRRRKKTIKITKAVEGSLMAFAYKDLQNPTENFSKKLGGGGFGSVFKGPIRSKADVEKVSRICNVAGWCIQDYETQRPIMGQVVQILEESFSKNSPSICEQIIFFTESSSSQSS</sequence>
<evidence type="ECO:0000313" key="1">
    <source>
        <dbReference type="EMBL" id="KAJ0052288.1"/>
    </source>
</evidence>
<proteinExistence type="predicted"/>
<dbReference type="EMBL" id="CM047736">
    <property type="protein sequence ID" value="KAJ0052288.1"/>
    <property type="molecule type" value="Genomic_DNA"/>
</dbReference>
<accession>A0ACC0ZJK0</accession>
<gene>
    <name evidence="1" type="ORF">Pint_02581</name>
</gene>
<comment type="caution">
    <text evidence="1">The sequence shown here is derived from an EMBL/GenBank/DDBJ whole genome shotgun (WGS) entry which is preliminary data.</text>
</comment>
<dbReference type="Proteomes" id="UP001163603">
    <property type="component" value="Chromosome 1"/>
</dbReference>
<keyword evidence="2" id="KW-1185">Reference proteome</keyword>
<evidence type="ECO:0000313" key="2">
    <source>
        <dbReference type="Proteomes" id="UP001163603"/>
    </source>
</evidence>
<protein>
    <submittedName>
        <fullName evidence="1">Uncharacterized protein</fullName>
    </submittedName>
</protein>
<name>A0ACC0ZJK0_9ROSI</name>
<organism evidence="1 2">
    <name type="scientific">Pistacia integerrima</name>
    <dbReference type="NCBI Taxonomy" id="434235"/>
    <lineage>
        <taxon>Eukaryota</taxon>
        <taxon>Viridiplantae</taxon>
        <taxon>Streptophyta</taxon>
        <taxon>Embryophyta</taxon>
        <taxon>Tracheophyta</taxon>
        <taxon>Spermatophyta</taxon>
        <taxon>Magnoliopsida</taxon>
        <taxon>eudicotyledons</taxon>
        <taxon>Gunneridae</taxon>
        <taxon>Pentapetalae</taxon>
        <taxon>rosids</taxon>
        <taxon>malvids</taxon>
        <taxon>Sapindales</taxon>
        <taxon>Anacardiaceae</taxon>
        <taxon>Pistacia</taxon>
    </lineage>
</organism>